<evidence type="ECO:0000256" key="4">
    <source>
        <dbReference type="ARBA" id="ARBA00022692"/>
    </source>
</evidence>
<evidence type="ECO:0000256" key="1">
    <source>
        <dbReference type="ARBA" id="ARBA00004651"/>
    </source>
</evidence>
<sequence length="350" mass="37312">MRVVVFIGRRVARMVLCLIAVSLLTWILLQLAPGDFASIQSVGGGDVGLAQQASAEQQTGLAERYGPDIPSWQQYLTFMAGAVTGDMGPSYRYTHLTVEQIIVGAFPISAGLALGAVSIAVAVAVPLGILAAVRRKTIWDTGTMFAVTLGHGLPNYLAGLVLVLIFSSALGWLPPFGWRGPENVILPMVALAVSPIAMLARYVRNSVLENLREEYVVAAKARGGRFRTIMTRHVLRNSMMPLVTVIGPMFAGLATGTIFIESIFGIPGLGRYFTEAAAQRDMPLLMGSSLFFAALLMVMNLAVDLVYALLDPRVRASLNLTPTGEDVAKKIGIGGDVPSRTQSPQGEAAI</sequence>
<feature type="transmembrane region" description="Helical" evidence="7">
    <location>
        <begin position="12"/>
        <end position="32"/>
    </location>
</feature>
<comment type="caution">
    <text evidence="9">The sequence shown here is derived from an EMBL/GenBank/DDBJ whole genome shotgun (WGS) entry which is preliminary data.</text>
</comment>
<organism evidence="9 10">
    <name type="scientific">Candidatus Ruania gallistercoris</name>
    <dbReference type="NCBI Taxonomy" id="2838746"/>
    <lineage>
        <taxon>Bacteria</taxon>
        <taxon>Bacillati</taxon>
        <taxon>Actinomycetota</taxon>
        <taxon>Actinomycetes</taxon>
        <taxon>Micrococcales</taxon>
        <taxon>Ruaniaceae</taxon>
        <taxon>Ruania</taxon>
    </lineage>
</organism>
<evidence type="ECO:0000313" key="10">
    <source>
        <dbReference type="Proteomes" id="UP000824037"/>
    </source>
</evidence>
<evidence type="ECO:0000256" key="2">
    <source>
        <dbReference type="ARBA" id="ARBA00022448"/>
    </source>
</evidence>
<feature type="transmembrane region" description="Helical" evidence="7">
    <location>
        <begin position="185"/>
        <end position="203"/>
    </location>
</feature>
<dbReference type="PANTHER" id="PTHR43163">
    <property type="entry name" value="DIPEPTIDE TRANSPORT SYSTEM PERMEASE PROTEIN DPPB-RELATED"/>
    <property type="match status" value="1"/>
</dbReference>
<dbReference type="GO" id="GO:0055085">
    <property type="term" value="P:transmembrane transport"/>
    <property type="evidence" value="ECO:0007669"/>
    <property type="project" value="InterPro"/>
</dbReference>
<evidence type="ECO:0000256" key="5">
    <source>
        <dbReference type="ARBA" id="ARBA00022989"/>
    </source>
</evidence>
<dbReference type="PROSITE" id="PS50928">
    <property type="entry name" value="ABC_TM1"/>
    <property type="match status" value="1"/>
</dbReference>
<reference evidence="9" key="2">
    <citation type="submission" date="2021-04" db="EMBL/GenBank/DDBJ databases">
        <authorList>
            <person name="Gilroy R."/>
        </authorList>
    </citation>
    <scope>NUCLEOTIDE SEQUENCE</scope>
    <source>
        <strain evidence="9">ChiGjej4B4-7305</strain>
    </source>
</reference>
<keyword evidence="4 7" id="KW-0812">Transmembrane</keyword>
<evidence type="ECO:0000256" key="6">
    <source>
        <dbReference type="ARBA" id="ARBA00023136"/>
    </source>
</evidence>
<feature type="transmembrane region" description="Helical" evidence="7">
    <location>
        <begin position="284"/>
        <end position="310"/>
    </location>
</feature>
<dbReference type="InterPro" id="IPR035906">
    <property type="entry name" value="MetI-like_sf"/>
</dbReference>
<dbReference type="PANTHER" id="PTHR43163:SF6">
    <property type="entry name" value="DIPEPTIDE TRANSPORT SYSTEM PERMEASE PROTEIN DPPB-RELATED"/>
    <property type="match status" value="1"/>
</dbReference>
<dbReference type="AlphaFoldDB" id="A0A9D2EEX9"/>
<dbReference type="Pfam" id="PF00528">
    <property type="entry name" value="BPD_transp_1"/>
    <property type="match status" value="1"/>
</dbReference>
<dbReference type="InterPro" id="IPR000515">
    <property type="entry name" value="MetI-like"/>
</dbReference>
<proteinExistence type="inferred from homology"/>
<keyword evidence="5 7" id="KW-1133">Transmembrane helix</keyword>
<gene>
    <name evidence="9" type="ORF">H9815_08865</name>
</gene>
<keyword evidence="3" id="KW-1003">Cell membrane</keyword>
<feature type="transmembrane region" description="Helical" evidence="7">
    <location>
        <begin position="101"/>
        <end position="133"/>
    </location>
</feature>
<protein>
    <submittedName>
        <fullName evidence="9">ABC transporter permease</fullName>
    </submittedName>
</protein>
<dbReference type="Gene3D" id="1.10.3720.10">
    <property type="entry name" value="MetI-like"/>
    <property type="match status" value="1"/>
</dbReference>
<feature type="domain" description="ABC transmembrane type-1" evidence="8">
    <location>
        <begin position="106"/>
        <end position="307"/>
    </location>
</feature>
<accession>A0A9D2EEX9</accession>
<comment type="subcellular location">
    <subcellularLocation>
        <location evidence="1 7">Cell membrane</location>
        <topology evidence="1 7">Multi-pass membrane protein</topology>
    </subcellularLocation>
</comment>
<keyword evidence="6 7" id="KW-0472">Membrane</keyword>
<dbReference type="Proteomes" id="UP000824037">
    <property type="component" value="Unassembled WGS sequence"/>
</dbReference>
<keyword evidence="2 7" id="KW-0813">Transport</keyword>
<reference evidence="9" key="1">
    <citation type="journal article" date="2021" name="PeerJ">
        <title>Extensive microbial diversity within the chicken gut microbiome revealed by metagenomics and culture.</title>
        <authorList>
            <person name="Gilroy R."/>
            <person name="Ravi A."/>
            <person name="Getino M."/>
            <person name="Pursley I."/>
            <person name="Horton D.L."/>
            <person name="Alikhan N.F."/>
            <person name="Baker D."/>
            <person name="Gharbi K."/>
            <person name="Hall N."/>
            <person name="Watson M."/>
            <person name="Adriaenssens E.M."/>
            <person name="Foster-Nyarko E."/>
            <person name="Jarju S."/>
            <person name="Secka A."/>
            <person name="Antonio M."/>
            <person name="Oren A."/>
            <person name="Chaudhuri R.R."/>
            <person name="La Ragione R."/>
            <person name="Hildebrand F."/>
            <person name="Pallen M.J."/>
        </authorList>
    </citation>
    <scope>NUCLEOTIDE SEQUENCE</scope>
    <source>
        <strain evidence="9">ChiGjej4B4-7305</strain>
    </source>
</reference>
<dbReference type="GO" id="GO:0005886">
    <property type="term" value="C:plasma membrane"/>
    <property type="evidence" value="ECO:0007669"/>
    <property type="project" value="UniProtKB-SubCell"/>
</dbReference>
<dbReference type="CDD" id="cd06261">
    <property type="entry name" value="TM_PBP2"/>
    <property type="match status" value="1"/>
</dbReference>
<dbReference type="SUPFAM" id="SSF161098">
    <property type="entry name" value="MetI-like"/>
    <property type="match status" value="1"/>
</dbReference>
<evidence type="ECO:0000256" key="7">
    <source>
        <dbReference type="RuleBase" id="RU363032"/>
    </source>
</evidence>
<feature type="transmembrane region" description="Helical" evidence="7">
    <location>
        <begin position="153"/>
        <end position="173"/>
    </location>
</feature>
<name>A0A9D2EEX9_9MICO</name>
<feature type="transmembrane region" description="Helical" evidence="7">
    <location>
        <begin position="242"/>
        <end position="264"/>
    </location>
</feature>
<evidence type="ECO:0000259" key="8">
    <source>
        <dbReference type="PROSITE" id="PS50928"/>
    </source>
</evidence>
<evidence type="ECO:0000313" key="9">
    <source>
        <dbReference type="EMBL" id="HIZ35876.1"/>
    </source>
</evidence>
<evidence type="ECO:0000256" key="3">
    <source>
        <dbReference type="ARBA" id="ARBA00022475"/>
    </source>
</evidence>
<dbReference type="EMBL" id="DXBY01000152">
    <property type="protein sequence ID" value="HIZ35876.1"/>
    <property type="molecule type" value="Genomic_DNA"/>
</dbReference>
<comment type="similarity">
    <text evidence="7">Belongs to the binding-protein-dependent transport system permease family.</text>
</comment>